<evidence type="ECO:0000313" key="1">
    <source>
        <dbReference type="EMBL" id="CAG7614865.1"/>
    </source>
</evidence>
<dbReference type="CDD" id="cd01646">
    <property type="entry name" value="RT_Bac_retron_I"/>
    <property type="match status" value="1"/>
</dbReference>
<organism evidence="1 2">
    <name type="scientific">Leucobacter soli</name>
    <dbReference type="NCBI Taxonomy" id="2812850"/>
    <lineage>
        <taxon>Bacteria</taxon>
        <taxon>Bacillati</taxon>
        <taxon>Actinomycetota</taxon>
        <taxon>Actinomycetes</taxon>
        <taxon>Micrococcales</taxon>
        <taxon>Microbacteriaceae</taxon>
        <taxon>Leucobacter</taxon>
    </lineage>
</organism>
<proteinExistence type="predicted"/>
<accession>A0A916JZI4</accession>
<dbReference type="RefSeq" id="WP_218115666.1">
    <property type="nucleotide sequence ID" value="NZ_CAJVAP010000020.1"/>
</dbReference>
<protein>
    <recommendedName>
        <fullName evidence="3">Reverse transcriptase domain-containing protein</fullName>
    </recommendedName>
</protein>
<reference evidence="1" key="1">
    <citation type="submission" date="2021-06" db="EMBL/GenBank/DDBJ databases">
        <authorList>
            <person name="Criscuolo A."/>
        </authorList>
    </citation>
    <scope>NUCLEOTIDE SEQUENCE</scope>
    <source>
        <strain evidence="1">CIP111803</strain>
    </source>
</reference>
<dbReference type="AlphaFoldDB" id="A0A916JZI4"/>
<name>A0A916JZI4_9MICO</name>
<comment type="caution">
    <text evidence="1">The sequence shown here is derived from an EMBL/GenBank/DDBJ whole genome shotgun (WGS) entry which is preliminary data.</text>
</comment>
<dbReference type="Proteomes" id="UP000693892">
    <property type="component" value="Unassembled WGS sequence"/>
</dbReference>
<gene>
    <name evidence="1" type="ORF">LEUCIP111803_01826</name>
</gene>
<evidence type="ECO:0000313" key="2">
    <source>
        <dbReference type="Proteomes" id="UP000693892"/>
    </source>
</evidence>
<evidence type="ECO:0008006" key="3">
    <source>
        <dbReference type="Google" id="ProtNLM"/>
    </source>
</evidence>
<keyword evidence="2" id="KW-1185">Reference proteome</keyword>
<sequence>MSRTIELDALQDVESLENALKLAYRKAKVDLYYSNDIRSADLVAYEAKLEPNIRSLAEKLLRSLNGESEDWAWAASKEFVGEFTLIAKRFDAKGRADGSAREPETRPSDEVRTGFVSFYADGSQKCRSAGATAHFRILSRCSIDMHILAALWIGAVGSKLEAALGIVPKNLESEERNTDSISSSFGDRLRRDKRNEYNWHSPGSFKSYIHQYRRWQRQGYRTISESLDRGESLVAVTADFQSFFPSLDAGLLLDPDFLEPQLESRMTRAESRLNSIFATALLGWRDAVKADLGDWNRPGEEEIPVGLPIGLPASGLVANLALSKFDRVVRNELNPLFYGRYVDDLVLVVRKTEEMSSGVDVWRWIEKRFELAGEKLELDFEGEDPDKIISICYGPPFSNESPLKFSADKTRCIFLEGEAGILLINSIEQAARERTSEWRALPEIPASAQDVKRTVVTAAGSDGEAADGLRSVHTLAASRARFALTLRDYEALAKDVPPDAWRDHRSEFLKVVSDQIFDLEKLFEFERYVPRLLQIAVQTRDWEGLRIQLVALGRSLRTIRALKELEVQVNGVPVAEALVGAAVDEWAGGLEMAMVTAIRRSAGVPLSENEILRIEEANREAGLSEKIFEGLRSAHEHYAALFASDLASTPLRALLLPHEWRQSPIPRFSELEGVLSSPGMPSALQSDFENLVVFIADRCASKETGQRNGGDGSTNRDAAEILRKAGGFQYPTRPMSAGELLAVTRAIARCDAASDSSAQSTVKGSESDWQSFIAGVRLLRGYSVDDEAPIRMVEASVDESSEPVAVVRVPRSTSEEDLDNRAAIALAAIRTTRDQLSAAAHDAPDLSLARYRSLCRLANSVISHSEQIDIMVCPELSVPREWYSRVAFKLQASGVSLIAGVEYGRSLRTEKAVTNQAWANFAHSAWGFRSAVMYIQDKQRSSRGEERNLLAENQLVLEPACRWGKPPILEHRGMLLAVLICSELTNLEYRAHLRGRIDALVVPEWNQDLKTFSSIIESSAFDMHAYMIQANNRVHGDSRIRAPYKDEWKRDILKVSGGSHDHVLVGSIDVRALREFQSKHDDPRGEFKALPDGFRPSEGRCIWNQRQSAHG</sequence>
<dbReference type="EMBL" id="CAJVAP010000020">
    <property type="protein sequence ID" value="CAG7614865.1"/>
    <property type="molecule type" value="Genomic_DNA"/>
</dbReference>